<dbReference type="SUPFAM" id="SSF117892">
    <property type="entry name" value="Band 7/SPFH domain"/>
    <property type="match status" value="1"/>
</dbReference>
<evidence type="ECO:0000259" key="2">
    <source>
        <dbReference type="Pfam" id="PF13421"/>
    </source>
</evidence>
<feature type="domain" description="SPFH" evidence="2">
    <location>
        <begin position="26"/>
        <end position="236"/>
    </location>
</feature>
<evidence type="ECO:0000313" key="5">
    <source>
        <dbReference type="Proteomes" id="UP001138997"/>
    </source>
</evidence>
<dbReference type="Pfam" id="PF13421">
    <property type="entry name" value="Band_7_1"/>
    <property type="match status" value="1"/>
</dbReference>
<feature type="region of interest" description="Disordered" evidence="1">
    <location>
        <begin position="283"/>
        <end position="302"/>
    </location>
</feature>
<dbReference type="CDD" id="cd03408">
    <property type="entry name" value="SPFH_like_u1"/>
    <property type="match status" value="1"/>
</dbReference>
<dbReference type="Gene3D" id="3.30.479.30">
    <property type="entry name" value="Band 7 domain"/>
    <property type="match status" value="1"/>
</dbReference>
<dbReference type="PANTHER" id="PTHR37826">
    <property type="entry name" value="FLOTILLIN BAND_7_5 DOMAIN PROTEIN"/>
    <property type="match status" value="1"/>
</dbReference>
<feature type="compositionally biased region" description="Pro residues" evidence="1">
    <location>
        <begin position="288"/>
        <end position="302"/>
    </location>
</feature>
<keyword evidence="5" id="KW-1185">Reference proteome</keyword>
<organism evidence="4 5">
    <name type="scientific">Kineosporia babensis</name>
    <dbReference type="NCBI Taxonomy" id="499548"/>
    <lineage>
        <taxon>Bacteria</taxon>
        <taxon>Bacillati</taxon>
        <taxon>Actinomycetota</taxon>
        <taxon>Actinomycetes</taxon>
        <taxon>Kineosporiales</taxon>
        <taxon>Kineosporiaceae</taxon>
        <taxon>Kineosporia</taxon>
    </lineage>
</organism>
<dbReference type="Pfam" id="PF14237">
    <property type="entry name" value="GYF_2"/>
    <property type="match status" value="1"/>
</dbReference>
<evidence type="ECO:0000313" key="4">
    <source>
        <dbReference type="EMBL" id="MCD5309536.1"/>
    </source>
</evidence>
<dbReference type="EMBL" id="JAJOMB010000001">
    <property type="protein sequence ID" value="MCD5309536.1"/>
    <property type="molecule type" value="Genomic_DNA"/>
</dbReference>
<dbReference type="Proteomes" id="UP001138997">
    <property type="component" value="Unassembled WGS sequence"/>
</dbReference>
<feature type="domain" description="GYF" evidence="3">
    <location>
        <begin position="310"/>
        <end position="358"/>
    </location>
</feature>
<name>A0A9X1SRT8_9ACTN</name>
<reference evidence="4" key="1">
    <citation type="submission" date="2021-11" db="EMBL/GenBank/DDBJ databases">
        <title>Streptomyces corallinus and Kineosporia corallina sp. nov., two new coral-derived marine actinobacteria.</title>
        <authorList>
            <person name="Buangrab K."/>
            <person name="Sutthacheep M."/>
            <person name="Yeemin T."/>
            <person name="Harunari E."/>
            <person name="Igarashi Y."/>
            <person name="Sripreechasak P."/>
            <person name="Kanchanasin P."/>
            <person name="Tanasupawat S."/>
            <person name="Phongsopitanun W."/>
        </authorList>
    </citation>
    <scope>NUCLEOTIDE SEQUENCE</scope>
    <source>
        <strain evidence="4">JCM 31032</strain>
    </source>
</reference>
<dbReference type="InterPro" id="IPR033880">
    <property type="entry name" value="SPFH_YdjI"/>
</dbReference>
<evidence type="ECO:0000259" key="3">
    <source>
        <dbReference type="Pfam" id="PF14237"/>
    </source>
</evidence>
<dbReference type="PANTHER" id="PTHR37826:SF2">
    <property type="entry name" value="ZINC-RIBBON DOMAIN-CONTAINING PROTEIN"/>
    <property type="match status" value="1"/>
</dbReference>
<dbReference type="AlphaFoldDB" id="A0A9X1SRT8"/>
<sequence>MGLFDKIRGELVDIIEWLDDSRDTMVYRFPRYQNEIKMGAQLIVRESQVAVFVNEGTIADVFQPGTHTLETQNMPVLSTLKGWKYGFNSPFKAEVYFVSTRQFTELKWGTQNPIMLRDADFGMVRVRAFGAFSARVVDPARFLKELVGTDGLFKTDEVKEFLRQLIVGRLAGALAHAQVAVLDLALHQEQIAARLAGTLTEELAPNGIAVPKFIIENVSLPPEVEQAMDKRTQMGVLGDLNKYTQFQTANAIENASNNPGGAGDAMGIGLGVGIGQQAAASMYQQPAAQPPATAPAAPAGPPPLPTAAQWYVAVNGQQLGPLDEAGLQAQVSGRQLTATTLVWRAGLNEWTQASNVPEIARLLPQGPPPLPPQ</sequence>
<protein>
    <submittedName>
        <fullName evidence="4">SPFH domain-containing protein</fullName>
    </submittedName>
</protein>
<dbReference type="RefSeq" id="WP_231438461.1">
    <property type="nucleotide sequence ID" value="NZ_JAJOMB010000001.1"/>
</dbReference>
<evidence type="ECO:0000256" key="1">
    <source>
        <dbReference type="SAM" id="MobiDB-lite"/>
    </source>
</evidence>
<gene>
    <name evidence="4" type="ORF">LR394_01385</name>
</gene>
<dbReference type="InterPro" id="IPR025640">
    <property type="entry name" value="GYF_2"/>
</dbReference>
<proteinExistence type="predicted"/>
<comment type="caution">
    <text evidence="4">The sequence shown here is derived from an EMBL/GenBank/DDBJ whole genome shotgun (WGS) entry which is preliminary data.</text>
</comment>
<accession>A0A9X1SRT8</accession>
<dbReference type="InterPro" id="IPR036013">
    <property type="entry name" value="Band_7/SPFH_dom_sf"/>
</dbReference>